<dbReference type="InterPro" id="IPR045886">
    <property type="entry name" value="ThiF/MoeB/HesA"/>
</dbReference>
<accession>A0A916STP8</accession>
<dbReference type="FunFam" id="3.40.50.720:FF:000033">
    <property type="entry name" value="Adenylyltransferase and sulfurtransferase MOCS3"/>
    <property type="match status" value="1"/>
</dbReference>
<reference evidence="14" key="1">
    <citation type="journal article" date="2014" name="Int. J. Syst. Evol. Microbiol.">
        <title>Complete genome sequence of Corynebacterium casei LMG S-19264T (=DSM 44701T), isolated from a smear-ripened cheese.</title>
        <authorList>
            <consortium name="US DOE Joint Genome Institute (JGI-PGF)"/>
            <person name="Walter F."/>
            <person name="Albersmeier A."/>
            <person name="Kalinowski J."/>
            <person name="Ruckert C."/>
        </authorList>
    </citation>
    <scope>NUCLEOTIDE SEQUENCE</scope>
    <source>
        <strain evidence="14">CGMCC 1.15330</strain>
    </source>
</reference>
<dbReference type="AlphaFoldDB" id="A0A916STP8"/>
<feature type="domain" description="THIF-type NAD/FAD binding fold" evidence="13">
    <location>
        <begin position="25"/>
        <end position="261"/>
    </location>
</feature>
<keyword evidence="2" id="KW-0808">Transferase</keyword>
<dbReference type="InterPro" id="IPR000594">
    <property type="entry name" value="ThiF_NAD_FAD-bd"/>
</dbReference>
<dbReference type="InterPro" id="IPR035985">
    <property type="entry name" value="Ubiquitin-activating_enz"/>
</dbReference>
<evidence type="ECO:0000256" key="9">
    <source>
        <dbReference type="ARBA" id="ARBA00073635"/>
    </source>
</evidence>
<dbReference type="GO" id="GO:0004792">
    <property type="term" value="F:thiosulfate-cyanide sulfurtransferase activity"/>
    <property type="evidence" value="ECO:0007669"/>
    <property type="project" value="TreeGrafter"/>
</dbReference>
<comment type="catalytic activity">
    <reaction evidence="5">
        <text>[molybdopterin-synthase sulfur-carrier protein]-C-terminal Gly-Gly + ATP + H(+) = [molybdopterin-synthase sulfur-carrier protein]-C-terminal Gly-Gly-AMP + diphosphate</text>
        <dbReference type="Rhea" id="RHEA:43616"/>
        <dbReference type="Rhea" id="RHEA-COMP:12159"/>
        <dbReference type="Rhea" id="RHEA-COMP:12202"/>
        <dbReference type="ChEBI" id="CHEBI:15378"/>
        <dbReference type="ChEBI" id="CHEBI:30616"/>
        <dbReference type="ChEBI" id="CHEBI:33019"/>
        <dbReference type="ChEBI" id="CHEBI:90618"/>
        <dbReference type="ChEBI" id="CHEBI:90778"/>
        <dbReference type="EC" id="2.7.7.80"/>
    </reaction>
</comment>
<dbReference type="EC" id="2.7.7.80" evidence="8"/>
<dbReference type="EMBL" id="BMIH01000001">
    <property type="protein sequence ID" value="GGB16003.1"/>
    <property type="molecule type" value="Genomic_DNA"/>
</dbReference>
<evidence type="ECO:0000256" key="7">
    <source>
        <dbReference type="ARBA" id="ARBA00063809"/>
    </source>
</evidence>
<evidence type="ECO:0000256" key="4">
    <source>
        <dbReference type="ARBA" id="ARBA00022840"/>
    </source>
</evidence>
<evidence type="ECO:0000256" key="6">
    <source>
        <dbReference type="ARBA" id="ARBA00055169"/>
    </source>
</evidence>
<evidence type="ECO:0000313" key="14">
    <source>
        <dbReference type="EMBL" id="GGB16003.1"/>
    </source>
</evidence>
<evidence type="ECO:0000256" key="8">
    <source>
        <dbReference type="ARBA" id="ARBA00066884"/>
    </source>
</evidence>
<gene>
    <name evidence="14" type="ORF">GCM10011380_01850</name>
</gene>
<dbReference type="GO" id="GO:0061605">
    <property type="term" value="F:molybdopterin-synthase adenylyltransferase activity"/>
    <property type="evidence" value="ECO:0007669"/>
    <property type="project" value="UniProtKB-EC"/>
</dbReference>
<dbReference type="Proteomes" id="UP000623067">
    <property type="component" value="Unassembled WGS sequence"/>
</dbReference>
<evidence type="ECO:0000256" key="12">
    <source>
        <dbReference type="ARBA" id="ARBA00078531"/>
    </source>
</evidence>
<dbReference type="PANTHER" id="PTHR10953:SF102">
    <property type="entry name" value="ADENYLYLTRANSFERASE AND SULFURTRANSFERASE MOCS3"/>
    <property type="match status" value="1"/>
</dbReference>
<comment type="function">
    <text evidence="6">Catalyzes the adenylation by ATP of the carboxyl group of the C-terminal glycine of sulfur carrier protein MoaD.</text>
</comment>
<evidence type="ECO:0000256" key="10">
    <source>
        <dbReference type="ARBA" id="ARBA00075110"/>
    </source>
</evidence>
<name>A0A916STP8_9SPHN</name>
<proteinExistence type="inferred from homology"/>
<dbReference type="GO" id="GO:0005829">
    <property type="term" value="C:cytosol"/>
    <property type="evidence" value="ECO:0007669"/>
    <property type="project" value="TreeGrafter"/>
</dbReference>
<evidence type="ECO:0000256" key="5">
    <source>
        <dbReference type="ARBA" id="ARBA00052218"/>
    </source>
</evidence>
<sequence length="268" mass="28125">MVSAAGRQAYMASMDALTDLDLERYARHIVLREIGGDGQLRLKNATVAIMGAGGIGSPAIQYLAGAGVGTIRIVDDDTVDTSNLQRQTIYNGADLRTTKADAAAAFAMRLNPGVAASACRARIDAENVAALIEGADVVIDGTDNFATRLLVAKAAHAARIPLVSAAVGQFEGQLAVYRGWEAGKPCYRCLVSDDPDRVDRNCSEQGVLGPVTGVLGTLAALEAIRAIVPFGEDVAGRLLLVDLLSWRFRAIAVPPDPACPVCSDHALR</sequence>
<dbReference type="Pfam" id="PF00899">
    <property type="entry name" value="ThiF"/>
    <property type="match status" value="1"/>
</dbReference>
<dbReference type="GO" id="GO:0008641">
    <property type="term" value="F:ubiquitin-like modifier activating enzyme activity"/>
    <property type="evidence" value="ECO:0007669"/>
    <property type="project" value="InterPro"/>
</dbReference>
<evidence type="ECO:0000256" key="2">
    <source>
        <dbReference type="ARBA" id="ARBA00022679"/>
    </source>
</evidence>
<dbReference type="GO" id="GO:0005524">
    <property type="term" value="F:ATP binding"/>
    <property type="evidence" value="ECO:0007669"/>
    <property type="project" value="UniProtKB-KW"/>
</dbReference>
<dbReference type="NCBIfam" id="NF004281">
    <property type="entry name" value="PRK05690.1"/>
    <property type="match status" value="1"/>
</dbReference>
<dbReference type="Gene3D" id="3.40.50.720">
    <property type="entry name" value="NAD(P)-binding Rossmann-like Domain"/>
    <property type="match status" value="1"/>
</dbReference>
<keyword evidence="3" id="KW-0547">Nucleotide-binding</keyword>
<keyword evidence="4" id="KW-0067">ATP-binding</keyword>
<dbReference type="CDD" id="cd00757">
    <property type="entry name" value="ThiF_MoeB_HesA_family"/>
    <property type="match status" value="1"/>
</dbReference>
<evidence type="ECO:0000313" key="15">
    <source>
        <dbReference type="Proteomes" id="UP000623067"/>
    </source>
</evidence>
<evidence type="ECO:0000256" key="3">
    <source>
        <dbReference type="ARBA" id="ARBA00022741"/>
    </source>
</evidence>
<protein>
    <recommendedName>
        <fullName evidence="9">Molybdopterin-synthase adenylyltransferase</fullName>
        <ecNumber evidence="8">2.7.7.80</ecNumber>
    </recommendedName>
    <alternativeName>
        <fullName evidence="12">MoaD protein adenylase</fullName>
    </alternativeName>
    <alternativeName>
        <fullName evidence="10">Molybdopterin-converting factor subunit 1 adenylase</fullName>
    </alternativeName>
    <alternativeName>
        <fullName evidence="11">Sulfur carrier protein MoaD adenylyltransferase</fullName>
    </alternativeName>
</protein>
<evidence type="ECO:0000256" key="11">
    <source>
        <dbReference type="ARBA" id="ARBA00075328"/>
    </source>
</evidence>
<evidence type="ECO:0000256" key="1">
    <source>
        <dbReference type="ARBA" id="ARBA00009919"/>
    </source>
</evidence>
<dbReference type="SUPFAM" id="SSF69572">
    <property type="entry name" value="Activating enzymes of the ubiquitin-like proteins"/>
    <property type="match status" value="1"/>
</dbReference>
<comment type="similarity">
    <text evidence="1">Belongs to the HesA/MoeB/ThiF family.</text>
</comment>
<comment type="caution">
    <text evidence="14">The sequence shown here is derived from an EMBL/GenBank/DDBJ whole genome shotgun (WGS) entry which is preliminary data.</text>
</comment>
<keyword evidence="15" id="KW-1185">Reference proteome</keyword>
<dbReference type="PANTHER" id="PTHR10953">
    <property type="entry name" value="UBIQUITIN-ACTIVATING ENZYME E1"/>
    <property type="match status" value="1"/>
</dbReference>
<dbReference type="GO" id="GO:0008146">
    <property type="term" value="F:sulfotransferase activity"/>
    <property type="evidence" value="ECO:0007669"/>
    <property type="project" value="TreeGrafter"/>
</dbReference>
<organism evidence="14 15">
    <name type="scientific">Sphingomonas metalli</name>
    <dbReference type="NCBI Taxonomy" id="1779358"/>
    <lineage>
        <taxon>Bacteria</taxon>
        <taxon>Pseudomonadati</taxon>
        <taxon>Pseudomonadota</taxon>
        <taxon>Alphaproteobacteria</taxon>
        <taxon>Sphingomonadales</taxon>
        <taxon>Sphingomonadaceae</taxon>
        <taxon>Sphingomonas</taxon>
    </lineage>
</organism>
<reference evidence="14" key="2">
    <citation type="submission" date="2020-09" db="EMBL/GenBank/DDBJ databases">
        <authorList>
            <person name="Sun Q."/>
            <person name="Zhou Y."/>
        </authorList>
    </citation>
    <scope>NUCLEOTIDE SEQUENCE</scope>
    <source>
        <strain evidence="14">CGMCC 1.15330</strain>
    </source>
</reference>
<evidence type="ECO:0000259" key="13">
    <source>
        <dbReference type="Pfam" id="PF00899"/>
    </source>
</evidence>
<comment type="subunit">
    <text evidence="7">Homodimer. Forms a stable heterotetrameric complex of 2 MoeB and 2 MoaD during adenylation of MoaD.</text>
</comment>